<dbReference type="OrthoDB" id="2428298at2759"/>
<dbReference type="STRING" id="1432141.A0A015JXX4"/>
<name>A0A015JXX4_RHIIW</name>
<dbReference type="InterPro" id="IPR008906">
    <property type="entry name" value="HATC_C_dom"/>
</dbReference>
<dbReference type="GO" id="GO:0046983">
    <property type="term" value="F:protein dimerization activity"/>
    <property type="evidence" value="ECO:0007669"/>
    <property type="project" value="InterPro"/>
</dbReference>
<evidence type="ECO:0000313" key="3">
    <source>
        <dbReference type="Proteomes" id="UP000022910"/>
    </source>
</evidence>
<keyword evidence="3" id="KW-1185">Reference proteome</keyword>
<comment type="caution">
    <text evidence="2">The sequence shown here is derived from an EMBL/GenBank/DDBJ whole genome shotgun (WGS) entry which is preliminary data.</text>
</comment>
<dbReference type="HOGENOM" id="CLU_009123_4_6_1"/>
<organism evidence="2 3">
    <name type="scientific">Rhizophagus irregularis (strain DAOM 197198w)</name>
    <name type="common">Glomus intraradices</name>
    <dbReference type="NCBI Taxonomy" id="1432141"/>
    <lineage>
        <taxon>Eukaryota</taxon>
        <taxon>Fungi</taxon>
        <taxon>Fungi incertae sedis</taxon>
        <taxon>Mucoromycota</taxon>
        <taxon>Glomeromycotina</taxon>
        <taxon>Glomeromycetes</taxon>
        <taxon>Glomerales</taxon>
        <taxon>Glomeraceae</taxon>
        <taxon>Rhizophagus</taxon>
    </lineage>
</organism>
<dbReference type="AlphaFoldDB" id="A0A015JXX4"/>
<dbReference type="SUPFAM" id="SSF53098">
    <property type="entry name" value="Ribonuclease H-like"/>
    <property type="match status" value="1"/>
</dbReference>
<dbReference type="Proteomes" id="UP000022910">
    <property type="component" value="Unassembled WGS sequence"/>
</dbReference>
<feature type="domain" description="HAT C-terminal dimerisation" evidence="1">
    <location>
        <begin position="99"/>
        <end position="178"/>
    </location>
</feature>
<proteinExistence type="predicted"/>
<sequence length="196" mass="23131">MREVAKKMCLKLDKYWDELKNTFHEAVILDPNNKLVSFESVTDKNHACETIRTTYKNFYLSRDDENRPVQPSKTESSRDYFRRHLKRTYGVFTEDDNPLEEYLSSPIENVDILAYWKAKSKDQQWIPLVKMARDYLVIQATSVPSEQMFSVAKFTINPTRNWLNPDKVRASLCLKTWFAAGLIEEDFMKDNDLNNE</sequence>
<dbReference type="PANTHER" id="PTHR23272">
    <property type="entry name" value="BED FINGER-RELATED"/>
    <property type="match status" value="1"/>
</dbReference>
<evidence type="ECO:0000313" key="2">
    <source>
        <dbReference type="EMBL" id="EXX59944.1"/>
    </source>
</evidence>
<reference evidence="2 3" key="1">
    <citation type="submission" date="2014-02" db="EMBL/GenBank/DDBJ databases">
        <title>Single nucleus genome sequencing reveals high similarity among nuclei of an endomycorrhizal fungus.</title>
        <authorList>
            <person name="Lin K."/>
            <person name="Geurts R."/>
            <person name="Zhang Z."/>
            <person name="Limpens E."/>
            <person name="Saunders D.G."/>
            <person name="Mu D."/>
            <person name="Pang E."/>
            <person name="Cao H."/>
            <person name="Cha H."/>
            <person name="Lin T."/>
            <person name="Zhou Q."/>
            <person name="Shang Y."/>
            <person name="Li Y."/>
            <person name="Ivanov S."/>
            <person name="Sharma T."/>
            <person name="Velzen R.V."/>
            <person name="Ruijter N.D."/>
            <person name="Aanen D.K."/>
            <person name="Win J."/>
            <person name="Kamoun S."/>
            <person name="Bisseling T."/>
            <person name="Huang S."/>
        </authorList>
    </citation>
    <scope>NUCLEOTIDE SEQUENCE [LARGE SCALE GENOMIC DNA]</scope>
    <source>
        <strain evidence="3">DAOM197198w</strain>
    </source>
</reference>
<protein>
    <recommendedName>
        <fullName evidence="1">HAT C-terminal dimerisation domain-containing protein</fullName>
    </recommendedName>
</protein>
<evidence type="ECO:0000259" key="1">
    <source>
        <dbReference type="Pfam" id="PF05699"/>
    </source>
</evidence>
<dbReference type="InterPro" id="IPR012337">
    <property type="entry name" value="RNaseH-like_sf"/>
</dbReference>
<accession>A0A015JXX4</accession>
<dbReference type="EMBL" id="JEMT01026118">
    <property type="protein sequence ID" value="EXX59944.1"/>
    <property type="molecule type" value="Genomic_DNA"/>
</dbReference>
<gene>
    <name evidence="2" type="ORF">RirG_184400</name>
</gene>
<dbReference type="Pfam" id="PF05699">
    <property type="entry name" value="Dimer_Tnp_hAT"/>
    <property type="match status" value="1"/>
</dbReference>